<keyword evidence="4 6" id="KW-1133">Transmembrane helix</keyword>
<proteinExistence type="predicted"/>
<dbReference type="RefSeq" id="WP_184994503.1">
    <property type="nucleotide sequence ID" value="NZ_BOMK01000010.1"/>
</dbReference>
<organism evidence="7 8">
    <name type="scientific">Actinoplanes digitatis</name>
    <dbReference type="NCBI Taxonomy" id="1868"/>
    <lineage>
        <taxon>Bacteria</taxon>
        <taxon>Bacillati</taxon>
        <taxon>Actinomycetota</taxon>
        <taxon>Actinomycetes</taxon>
        <taxon>Micromonosporales</taxon>
        <taxon>Micromonosporaceae</taxon>
        <taxon>Actinoplanes</taxon>
    </lineage>
</organism>
<dbReference type="InterPro" id="IPR050367">
    <property type="entry name" value="APC_superfamily"/>
</dbReference>
<keyword evidence="2" id="KW-1003">Cell membrane</keyword>
<feature type="transmembrane region" description="Helical" evidence="6">
    <location>
        <begin position="168"/>
        <end position="189"/>
    </location>
</feature>
<feature type="transmembrane region" description="Helical" evidence="6">
    <location>
        <begin position="368"/>
        <end position="389"/>
    </location>
</feature>
<feature type="transmembrane region" description="Helical" evidence="6">
    <location>
        <begin position="94"/>
        <end position="117"/>
    </location>
</feature>
<feature type="transmembrane region" description="Helical" evidence="6">
    <location>
        <begin position="209"/>
        <end position="227"/>
    </location>
</feature>
<dbReference type="GO" id="GO:0022857">
    <property type="term" value="F:transmembrane transporter activity"/>
    <property type="evidence" value="ECO:0007669"/>
    <property type="project" value="InterPro"/>
</dbReference>
<dbReference type="PANTHER" id="PTHR42770:SF11">
    <property type="entry name" value="INNER MEMBRANE TRANSPORT PROTEIN YBAT"/>
    <property type="match status" value="1"/>
</dbReference>
<feature type="transmembrane region" description="Helical" evidence="6">
    <location>
        <begin position="21"/>
        <end position="43"/>
    </location>
</feature>
<feature type="transmembrane region" description="Helical" evidence="6">
    <location>
        <begin position="401"/>
        <end position="418"/>
    </location>
</feature>
<feature type="transmembrane region" description="Helical" evidence="6">
    <location>
        <begin position="343"/>
        <end position="362"/>
    </location>
</feature>
<keyword evidence="5 6" id="KW-0472">Membrane</keyword>
<dbReference type="AlphaFoldDB" id="A0A7W7HYS9"/>
<evidence type="ECO:0000256" key="5">
    <source>
        <dbReference type="ARBA" id="ARBA00023136"/>
    </source>
</evidence>
<reference evidence="7 8" key="1">
    <citation type="submission" date="2020-08" db="EMBL/GenBank/DDBJ databases">
        <title>Sequencing the genomes of 1000 actinobacteria strains.</title>
        <authorList>
            <person name="Klenk H.-P."/>
        </authorList>
    </citation>
    <scope>NUCLEOTIDE SEQUENCE [LARGE SCALE GENOMIC DNA]</scope>
    <source>
        <strain evidence="7 8">DSM 43149</strain>
    </source>
</reference>
<gene>
    <name evidence="7" type="ORF">BJ971_003722</name>
</gene>
<dbReference type="Pfam" id="PF13520">
    <property type="entry name" value="AA_permease_2"/>
    <property type="match status" value="1"/>
</dbReference>
<sequence>MADAETPAGTLDRDQPALKRVIGPWLLLLFVVGDILGTGVYALTGKVAAEVGGAVWLPFLLAFVVALLTAFSYLELVTKYPQAAGAALYTHKAFGVHFLTFMVTFAVMCSGLTSASSASKAFAGNFAEAFDLSLGEGAGLTAVAVGFMTLIALINFRGVGESVKLNVLLTCVELTGLLIVICIGAWALGGGEGDVSRLVEFNSPPGETAFFSVTAATALAFFAMVGFEDSVNMAEETKDPVRIFPKVMLTGLCVTGLIYVLVAVSAITLVSPADLSEGDAPLLKVVEAGAPGFPLTVFAFITMFAVANSALINMLMASRLLYGMANERVLPRVLGRVHPTRRTPWVGIVFTTLVAFGLIWFADLTALGGTTALLLLCVFTIVNVAVLILRRDRVEHRHFRAPTAIPVIGAVACAYLASPLSGRAAADYRVAGVLLLVGVVLWAITYFSRSRSRA</sequence>
<dbReference type="Gene3D" id="1.20.1740.10">
    <property type="entry name" value="Amino acid/polyamine transporter I"/>
    <property type="match status" value="1"/>
</dbReference>
<keyword evidence="3 6" id="KW-0812">Transmembrane</keyword>
<comment type="subcellular location">
    <subcellularLocation>
        <location evidence="1">Cell membrane</location>
        <topology evidence="1">Multi-pass membrane protein</topology>
    </subcellularLocation>
</comment>
<accession>A0A7W7HYS9</accession>
<feature type="transmembrane region" description="Helical" evidence="6">
    <location>
        <begin position="430"/>
        <end position="448"/>
    </location>
</feature>
<dbReference type="PIRSF" id="PIRSF006060">
    <property type="entry name" value="AA_transporter"/>
    <property type="match status" value="1"/>
</dbReference>
<comment type="caution">
    <text evidence="7">The sequence shown here is derived from an EMBL/GenBank/DDBJ whole genome shotgun (WGS) entry which is preliminary data.</text>
</comment>
<feature type="transmembrane region" description="Helical" evidence="6">
    <location>
        <begin position="55"/>
        <end position="74"/>
    </location>
</feature>
<dbReference type="InterPro" id="IPR002293">
    <property type="entry name" value="AA/rel_permease1"/>
</dbReference>
<name>A0A7W7HYS9_9ACTN</name>
<evidence type="ECO:0000256" key="2">
    <source>
        <dbReference type="ARBA" id="ARBA00022475"/>
    </source>
</evidence>
<evidence type="ECO:0000256" key="6">
    <source>
        <dbReference type="SAM" id="Phobius"/>
    </source>
</evidence>
<dbReference type="PANTHER" id="PTHR42770">
    <property type="entry name" value="AMINO ACID TRANSPORTER-RELATED"/>
    <property type="match status" value="1"/>
</dbReference>
<feature type="transmembrane region" description="Helical" evidence="6">
    <location>
        <begin position="293"/>
        <end position="322"/>
    </location>
</feature>
<protein>
    <submittedName>
        <fullName evidence="7">Amino acid transporter</fullName>
    </submittedName>
</protein>
<evidence type="ECO:0000313" key="8">
    <source>
        <dbReference type="Proteomes" id="UP000578112"/>
    </source>
</evidence>
<evidence type="ECO:0000256" key="4">
    <source>
        <dbReference type="ARBA" id="ARBA00022989"/>
    </source>
</evidence>
<evidence type="ECO:0000256" key="3">
    <source>
        <dbReference type="ARBA" id="ARBA00022692"/>
    </source>
</evidence>
<evidence type="ECO:0000313" key="7">
    <source>
        <dbReference type="EMBL" id="MBB4763166.1"/>
    </source>
</evidence>
<evidence type="ECO:0000256" key="1">
    <source>
        <dbReference type="ARBA" id="ARBA00004651"/>
    </source>
</evidence>
<dbReference type="EMBL" id="JACHNH010000001">
    <property type="protein sequence ID" value="MBB4763166.1"/>
    <property type="molecule type" value="Genomic_DNA"/>
</dbReference>
<dbReference type="GO" id="GO:0005886">
    <property type="term" value="C:plasma membrane"/>
    <property type="evidence" value="ECO:0007669"/>
    <property type="project" value="UniProtKB-SubCell"/>
</dbReference>
<feature type="transmembrane region" description="Helical" evidence="6">
    <location>
        <begin position="137"/>
        <end position="156"/>
    </location>
</feature>
<keyword evidence="8" id="KW-1185">Reference proteome</keyword>
<feature type="transmembrane region" description="Helical" evidence="6">
    <location>
        <begin position="247"/>
        <end position="273"/>
    </location>
</feature>
<dbReference type="Proteomes" id="UP000578112">
    <property type="component" value="Unassembled WGS sequence"/>
</dbReference>